<accession>A0A8S1UPT4</accession>
<dbReference type="EMBL" id="CAJJDO010000046">
    <property type="protein sequence ID" value="CAD8166685.1"/>
    <property type="molecule type" value="Genomic_DNA"/>
</dbReference>
<protein>
    <submittedName>
        <fullName evidence="1">Uncharacterized protein</fullName>
    </submittedName>
</protein>
<evidence type="ECO:0000313" key="2">
    <source>
        <dbReference type="Proteomes" id="UP000689195"/>
    </source>
</evidence>
<gene>
    <name evidence="1" type="ORF">PPENT_87.1.T0460004</name>
</gene>
<sequence length="73" mass="8658">MELNNKYDNKKAVGLKPGKMNYKIFFMAMNLIDKVVCFRKLPQVLFGFKLLIKIIFQKSIRIQHQNRTNLNVN</sequence>
<keyword evidence="2" id="KW-1185">Reference proteome</keyword>
<name>A0A8S1UPT4_9CILI</name>
<organism evidence="1 2">
    <name type="scientific">Paramecium pentaurelia</name>
    <dbReference type="NCBI Taxonomy" id="43138"/>
    <lineage>
        <taxon>Eukaryota</taxon>
        <taxon>Sar</taxon>
        <taxon>Alveolata</taxon>
        <taxon>Ciliophora</taxon>
        <taxon>Intramacronucleata</taxon>
        <taxon>Oligohymenophorea</taxon>
        <taxon>Peniculida</taxon>
        <taxon>Parameciidae</taxon>
        <taxon>Paramecium</taxon>
    </lineage>
</organism>
<evidence type="ECO:0000313" key="1">
    <source>
        <dbReference type="EMBL" id="CAD8166685.1"/>
    </source>
</evidence>
<dbReference type="AlphaFoldDB" id="A0A8S1UPT4"/>
<comment type="caution">
    <text evidence="1">The sequence shown here is derived from an EMBL/GenBank/DDBJ whole genome shotgun (WGS) entry which is preliminary data.</text>
</comment>
<proteinExistence type="predicted"/>
<dbReference type="Proteomes" id="UP000689195">
    <property type="component" value="Unassembled WGS sequence"/>
</dbReference>
<reference evidence="1" key="1">
    <citation type="submission" date="2021-01" db="EMBL/GenBank/DDBJ databases">
        <authorList>
            <consortium name="Genoscope - CEA"/>
            <person name="William W."/>
        </authorList>
    </citation>
    <scope>NUCLEOTIDE SEQUENCE</scope>
</reference>